<dbReference type="InterPro" id="IPR016155">
    <property type="entry name" value="Mopterin_synth/thiamin_S_b"/>
</dbReference>
<dbReference type="Proteomes" id="UP001162880">
    <property type="component" value="Unassembled WGS sequence"/>
</dbReference>
<gene>
    <name evidence="1" type="ORF">MTR64_03470</name>
</gene>
<protein>
    <recommendedName>
        <fullName evidence="3">MoaD/ThiS family protein</fullName>
    </recommendedName>
</protein>
<keyword evidence="2" id="KW-1185">Reference proteome</keyword>
<dbReference type="RefSeq" id="WP_243990824.1">
    <property type="nucleotide sequence ID" value="NZ_JALHLE010000004.1"/>
</dbReference>
<sequence>MRIVVMPPFDKEFFGADRLDLAPHNLFDLVERLEALAPGFAAIAPARVHFAVDGVLETDWTRELAQAREVIVLPRVGGG</sequence>
<evidence type="ECO:0000313" key="1">
    <source>
        <dbReference type="EMBL" id="MCJ2177606.1"/>
    </source>
</evidence>
<dbReference type="InterPro" id="IPR012675">
    <property type="entry name" value="Beta-grasp_dom_sf"/>
</dbReference>
<reference evidence="1" key="1">
    <citation type="submission" date="2022-03" db="EMBL/GenBank/DDBJ databases">
        <title>Identification of a novel bacterium isolated from mangrove sediments.</title>
        <authorList>
            <person name="Pan X."/>
        </authorList>
    </citation>
    <scope>NUCLEOTIDE SEQUENCE</scope>
    <source>
        <strain evidence="1">B2580</strain>
    </source>
</reference>
<proteinExistence type="predicted"/>
<dbReference type="SUPFAM" id="SSF54285">
    <property type="entry name" value="MoaD/ThiS"/>
    <property type="match status" value="1"/>
</dbReference>
<comment type="caution">
    <text evidence="1">The sequence shown here is derived from an EMBL/GenBank/DDBJ whole genome shotgun (WGS) entry which is preliminary data.</text>
</comment>
<evidence type="ECO:0008006" key="3">
    <source>
        <dbReference type="Google" id="ProtNLM"/>
    </source>
</evidence>
<dbReference type="Gene3D" id="3.10.20.30">
    <property type="match status" value="1"/>
</dbReference>
<evidence type="ECO:0000313" key="2">
    <source>
        <dbReference type="Proteomes" id="UP001162880"/>
    </source>
</evidence>
<organism evidence="1 2">
    <name type="scientific">Novosphingobium album</name>
    <name type="common">ex Hu et al. 2023</name>
    <dbReference type="NCBI Taxonomy" id="2930093"/>
    <lineage>
        <taxon>Bacteria</taxon>
        <taxon>Pseudomonadati</taxon>
        <taxon>Pseudomonadota</taxon>
        <taxon>Alphaproteobacteria</taxon>
        <taxon>Sphingomonadales</taxon>
        <taxon>Sphingomonadaceae</taxon>
        <taxon>Novosphingobium</taxon>
    </lineage>
</organism>
<name>A0ABT0AXU2_9SPHN</name>
<dbReference type="EMBL" id="JALHLE010000004">
    <property type="protein sequence ID" value="MCJ2177606.1"/>
    <property type="molecule type" value="Genomic_DNA"/>
</dbReference>
<accession>A0ABT0AXU2</accession>